<gene>
    <name evidence="4" type="ORF">HF882_08460</name>
</gene>
<dbReference type="PROSITE" id="PS01124">
    <property type="entry name" value="HTH_ARAC_FAMILY_2"/>
    <property type="match status" value="1"/>
</dbReference>
<dbReference type="RefSeq" id="WP_168962264.1">
    <property type="nucleotide sequence ID" value="NZ_CALXNT010000003.1"/>
</dbReference>
<comment type="caution">
    <text evidence="4">The sequence shown here is derived from an EMBL/GenBank/DDBJ whole genome shotgun (WGS) entry which is preliminary data.</text>
</comment>
<dbReference type="AlphaFoldDB" id="A0A848AUI8"/>
<dbReference type="EMBL" id="JABAEW010000012">
    <property type="protein sequence ID" value="NMD86611.1"/>
    <property type="molecule type" value="Genomic_DNA"/>
</dbReference>
<evidence type="ECO:0000313" key="5">
    <source>
        <dbReference type="Proteomes" id="UP000576225"/>
    </source>
</evidence>
<dbReference type="InterPro" id="IPR018060">
    <property type="entry name" value="HTH_AraC"/>
</dbReference>
<evidence type="ECO:0000256" key="1">
    <source>
        <dbReference type="ARBA" id="ARBA00023015"/>
    </source>
</evidence>
<dbReference type="InterPro" id="IPR003313">
    <property type="entry name" value="AraC-bd"/>
</dbReference>
<dbReference type="PANTHER" id="PTHR43280">
    <property type="entry name" value="ARAC-FAMILY TRANSCRIPTIONAL REGULATOR"/>
    <property type="match status" value="1"/>
</dbReference>
<dbReference type="Pfam" id="PF12833">
    <property type="entry name" value="HTH_18"/>
    <property type="match status" value="1"/>
</dbReference>
<dbReference type="SUPFAM" id="SSF46689">
    <property type="entry name" value="Homeodomain-like"/>
    <property type="match status" value="2"/>
</dbReference>
<name>A0A848AUI8_9BACT</name>
<proteinExistence type="predicted"/>
<organism evidence="4 5">
    <name type="scientific">Victivallis vadensis</name>
    <dbReference type="NCBI Taxonomy" id="172901"/>
    <lineage>
        <taxon>Bacteria</taxon>
        <taxon>Pseudomonadati</taxon>
        <taxon>Lentisphaerota</taxon>
        <taxon>Lentisphaeria</taxon>
        <taxon>Victivallales</taxon>
        <taxon>Victivallaceae</taxon>
        <taxon>Victivallis</taxon>
    </lineage>
</organism>
<dbReference type="InterPro" id="IPR014710">
    <property type="entry name" value="RmlC-like_jellyroll"/>
</dbReference>
<dbReference type="PANTHER" id="PTHR43280:SF2">
    <property type="entry name" value="HTH-TYPE TRANSCRIPTIONAL REGULATOR EXSA"/>
    <property type="match status" value="1"/>
</dbReference>
<dbReference type="InterPro" id="IPR018062">
    <property type="entry name" value="HTH_AraC-typ_CS"/>
</dbReference>
<keyword evidence="2" id="KW-0238">DNA-binding</keyword>
<dbReference type="PROSITE" id="PS00041">
    <property type="entry name" value="HTH_ARAC_FAMILY_1"/>
    <property type="match status" value="1"/>
</dbReference>
<dbReference type="Gene3D" id="1.10.10.60">
    <property type="entry name" value="Homeodomain-like"/>
    <property type="match status" value="2"/>
</dbReference>
<protein>
    <submittedName>
        <fullName evidence="4">Helix-turn-helix domain-containing protein</fullName>
    </submittedName>
</protein>
<reference evidence="4 5" key="1">
    <citation type="submission" date="2020-04" db="EMBL/GenBank/DDBJ databases">
        <authorList>
            <person name="Hitch T.C.A."/>
            <person name="Wylensek D."/>
            <person name="Clavel T."/>
        </authorList>
    </citation>
    <scope>NUCLEOTIDE SEQUENCE [LARGE SCALE GENOMIC DNA]</scope>
    <source>
        <strain evidence="4 5">COR2-253-APC-1A</strain>
    </source>
</reference>
<keyword evidence="1" id="KW-0805">Transcription regulation</keyword>
<dbReference type="InterPro" id="IPR037923">
    <property type="entry name" value="HTH-like"/>
</dbReference>
<keyword evidence="3" id="KW-0804">Transcription</keyword>
<sequence length="301" mass="35296">MDQFPGKAPHFITSDHHFHRDMPVALRIRDYSENSDLLHSHEFHELVLVLGGSGLHVLQERSYPIYPGDVFLIKPRQVHGYRNLKKLNIANFLYLPDRLAAELDQLKSLLGYYVFFESDPLLAGRARYKNRLTLEAERFNQARELTLRMRREQQRQTPGWELMSRLLFLQLMLLICRTFSKSETTGSEETMKIGRILRYFEENYARPVALAEVARHCGCSVPTLTRFFREAMDDSPIDYLNRLRLDKAAELLRSSRLPVTEIARKTGFCDSNYLTKCFTRRFALSPRAYRKMNSERRVQVS</sequence>
<dbReference type="Pfam" id="PF02311">
    <property type="entry name" value="AraC_binding"/>
    <property type="match status" value="1"/>
</dbReference>
<accession>A0A848AUI8</accession>
<dbReference type="GO" id="GO:0043565">
    <property type="term" value="F:sequence-specific DNA binding"/>
    <property type="evidence" value="ECO:0007669"/>
    <property type="project" value="InterPro"/>
</dbReference>
<dbReference type="InterPro" id="IPR009057">
    <property type="entry name" value="Homeodomain-like_sf"/>
</dbReference>
<evidence type="ECO:0000256" key="3">
    <source>
        <dbReference type="ARBA" id="ARBA00023163"/>
    </source>
</evidence>
<dbReference type="SUPFAM" id="SSF51215">
    <property type="entry name" value="Regulatory protein AraC"/>
    <property type="match status" value="1"/>
</dbReference>
<dbReference type="Gene3D" id="2.60.120.10">
    <property type="entry name" value="Jelly Rolls"/>
    <property type="match status" value="1"/>
</dbReference>
<evidence type="ECO:0000256" key="2">
    <source>
        <dbReference type="ARBA" id="ARBA00023125"/>
    </source>
</evidence>
<dbReference type="SMART" id="SM00342">
    <property type="entry name" value="HTH_ARAC"/>
    <property type="match status" value="1"/>
</dbReference>
<evidence type="ECO:0000313" key="4">
    <source>
        <dbReference type="EMBL" id="NMD86611.1"/>
    </source>
</evidence>
<dbReference type="Proteomes" id="UP000576225">
    <property type="component" value="Unassembled WGS sequence"/>
</dbReference>
<dbReference type="GO" id="GO:0003700">
    <property type="term" value="F:DNA-binding transcription factor activity"/>
    <property type="evidence" value="ECO:0007669"/>
    <property type="project" value="InterPro"/>
</dbReference>